<dbReference type="OrthoDB" id="9798676at2"/>
<dbReference type="eggNOG" id="COG0304">
    <property type="taxonomic scope" value="Bacteria"/>
</dbReference>
<dbReference type="RefSeq" id="WP_016657946.1">
    <property type="nucleotide sequence ID" value="NZ_KE340355.1"/>
</dbReference>
<accession>S3N6W6</accession>
<dbReference type="Pfam" id="PF13723">
    <property type="entry name" value="Ketoacyl-synt_2"/>
    <property type="match status" value="1"/>
</dbReference>
<dbReference type="InterPro" id="IPR014030">
    <property type="entry name" value="Ketoacyl_synth_N"/>
</dbReference>
<comment type="caution">
    <text evidence="2">The sequence shown here is derived from an EMBL/GenBank/DDBJ whole genome shotgun (WGS) entry which is preliminary data.</text>
</comment>
<dbReference type="PATRIC" id="fig|421052.3.peg.3519"/>
<evidence type="ECO:0000313" key="2">
    <source>
        <dbReference type="EMBL" id="EPF70024.1"/>
    </source>
</evidence>
<protein>
    <recommendedName>
        <fullName evidence="1">Beta-ketoacyl synthase-like N-terminal domain-containing protein</fullName>
    </recommendedName>
</protein>
<proteinExistence type="predicted"/>
<sequence length="213" mass="23784">MIKLHIAQLSKCCSTDRLDQLEQIPAMQRRRLSSIAKLALNNALQCKADWAVDYIVWTSQYGDEQKTLKILADILQDQGCSPTLFATSVHNAVSGLYSILCADATTATSLAASWSEALLEAYSYLKTHTTAKRVLVLYYDEALPEIYAEYQAFDGFSLAAIVSLVAEQNTDQTGLVLDPSQIDSTITYHHEAQHFYDFWCDAANKQQGAWQKC</sequence>
<dbReference type="STRING" id="632955.GCA_000829675_02606"/>
<dbReference type="Proteomes" id="UP000014568">
    <property type="component" value="Unassembled WGS sequence"/>
</dbReference>
<name>S3N6W6_9GAMM</name>
<dbReference type="EMBL" id="ATGI01000039">
    <property type="protein sequence ID" value="EPF70024.1"/>
    <property type="molecule type" value="Genomic_DNA"/>
</dbReference>
<evidence type="ECO:0000259" key="1">
    <source>
        <dbReference type="Pfam" id="PF13723"/>
    </source>
</evidence>
<organism evidence="2 3">
    <name type="scientific">Acinetobacter rudis CIP 110305</name>
    <dbReference type="NCBI Taxonomy" id="421052"/>
    <lineage>
        <taxon>Bacteria</taxon>
        <taxon>Pseudomonadati</taxon>
        <taxon>Pseudomonadota</taxon>
        <taxon>Gammaproteobacteria</taxon>
        <taxon>Moraxellales</taxon>
        <taxon>Moraxellaceae</taxon>
        <taxon>Acinetobacter</taxon>
    </lineage>
</organism>
<keyword evidence="3" id="KW-1185">Reference proteome</keyword>
<gene>
    <name evidence="2" type="ORF">F945_03588</name>
</gene>
<evidence type="ECO:0000313" key="3">
    <source>
        <dbReference type="Proteomes" id="UP000014568"/>
    </source>
</evidence>
<dbReference type="HOGENOM" id="CLU_086378_0_0_6"/>
<feature type="domain" description="Beta-ketoacyl synthase-like N-terminal" evidence="1">
    <location>
        <begin position="20"/>
        <end position="173"/>
    </location>
</feature>
<dbReference type="AlphaFoldDB" id="S3N6W6"/>
<reference evidence="2 3" key="1">
    <citation type="submission" date="2013-06" db="EMBL/GenBank/DDBJ databases">
        <title>The Genome Sequence of Acinetobacter rudis CIP 110305.</title>
        <authorList>
            <consortium name="The Broad Institute Genome Sequencing Platform"/>
            <consortium name="The Broad Institute Genome Sequencing Center for Infectious Disease"/>
            <person name="Cerqueira G."/>
            <person name="Feldgarden M."/>
            <person name="Courvalin P."/>
            <person name="Perichon B."/>
            <person name="Grillot-Courvalin C."/>
            <person name="Clermont D."/>
            <person name="Rocha E."/>
            <person name="Yoon E.-J."/>
            <person name="Nemec A."/>
            <person name="Young S.K."/>
            <person name="Zeng Q."/>
            <person name="Gargeya S."/>
            <person name="Fitzgerald M."/>
            <person name="Abouelleil A."/>
            <person name="Alvarado L."/>
            <person name="Berlin A.M."/>
            <person name="Chapman S.B."/>
            <person name="Dewar J."/>
            <person name="Goldberg J."/>
            <person name="Griggs A."/>
            <person name="Gujja S."/>
            <person name="Hansen M."/>
            <person name="Howarth C."/>
            <person name="Imamovic A."/>
            <person name="Larimer J."/>
            <person name="McCowan C."/>
            <person name="Murphy C."/>
            <person name="Pearson M."/>
            <person name="Priest M."/>
            <person name="Roberts A."/>
            <person name="Saif S."/>
            <person name="Shea T."/>
            <person name="Sykes S."/>
            <person name="Wortman J."/>
            <person name="Nusbaum C."/>
            <person name="Birren B."/>
        </authorList>
    </citation>
    <scope>NUCLEOTIDE SEQUENCE [LARGE SCALE GENOMIC DNA]</scope>
    <source>
        <strain evidence="2 3">CIP 110305</strain>
    </source>
</reference>